<dbReference type="Proteomes" id="UP000217790">
    <property type="component" value="Unassembled WGS sequence"/>
</dbReference>
<proteinExistence type="predicted"/>
<organism evidence="1 2">
    <name type="scientific">Armillaria gallica</name>
    <name type="common">Bulbous honey fungus</name>
    <name type="synonym">Armillaria bulbosa</name>
    <dbReference type="NCBI Taxonomy" id="47427"/>
    <lineage>
        <taxon>Eukaryota</taxon>
        <taxon>Fungi</taxon>
        <taxon>Dikarya</taxon>
        <taxon>Basidiomycota</taxon>
        <taxon>Agaricomycotina</taxon>
        <taxon>Agaricomycetes</taxon>
        <taxon>Agaricomycetidae</taxon>
        <taxon>Agaricales</taxon>
        <taxon>Marasmiineae</taxon>
        <taxon>Physalacriaceae</taxon>
        <taxon>Armillaria</taxon>
    </lineage>
</organism>
<gene>
    <name evidence="1" type="ORF">ARMGADRAFT_1022920</name>
</gene>
<accession>A0A2H3EPY1</accession>
<dbReference type="InParanoid" id="A0A2H3EPY1"/>
<evidence type="ECO:0000313" key="2">
    <source>
        <dbReference type="Proteomes" id="UP000217790"/>
    </source>
</evidence>
<name>A0A2H3EPY1_ARMGA</name>
<dbReference type="EMBL" id="KZ293644">
    <property type="protein sequence ID" value="PBL04519.1"/>
    <property type="molecule type" value="Genomic_DNA"/>
</dbReference>
<protein>
    <submittedName>
        <fullName evidence="1">Uncharacterized protein</fullName>
    </submittedName>
</protein>
<keyword evidence="2" id="KW-1185">Reference proteome</keyword>
<dbReference type="STRING" id="47427.A0A2H3EPY1"/>
<reference evidence="2" key="1">
    <citation type="journal article" date="2017" name="Nat. Ecol. Evol.">
        <title>Genome expansion and lineage-specific genetic innovations in the forest pathogenic fungi Armillaria.</title>
        <authorList>
            <person name="Sipos G."/>
            <person name="Prasanna A.N."/>
            <person name="Walter M.C."/>
            <person name="O'Connor E."/>
            <person name="Balint B."/>
            <person name="Krizsan K."/>
            <person name="Kiss B."/>
            <person name="Hess J."/>
            <person name="Varga T."/>
            <person name="Slot J."/>
            <person name="Riley R."/>
            <person name="Boka B."/>
            <person name="Rigling D."/>
            <person name="Barry K."/>
            <person name="Lee J."/>
            <person name="Mihaltcheva S."/>
            <person name="LaButti K."/>
            <person name="Lipzen A."/>
            <person name="Waldron R."/>
            <person name="Moloney N.M."/>
            <person name="Sperisen C."/>
            <person name="Kredics L."/>
            <person name="Vagvoelgyi C."/>
            <person name="Patrignani A."/>
            <person name="Fitzpatrick D."/>
            <person name="Nagy I."/>
            <person name="Doyle S."/>
            <person name="Anderson J.B."/>
            <person name="Grigoriev I.V."/>
            <person name="Gueldener U."/>
            <person name="Muensterkoetter M."/>
            <person name="Nagy L.G."/>
        </authorList>
    </citation>
    <scope>NUCLEOTIDE SEQUENCE [LARGE SCALE GENOMIC DNA]</scope>
    <source>
        <strain evidence="2">Ar21-2</strain>
    </source>
</reference>
<dbReference type="AlphaFoldDB" id="A0A2H3EPY1"/>
<evidence type="ECO:0000313" key="1">
    <source>
        <dbReference type="EMBL" id="PBL04519.1"/>
    </source>
</evidence>
<sequence length="123" mass="13821">MPRLLSVVSAALFTTLIAMGVDWTIQLCTSSRFMFIPTKSAPPSGYHHLHSSHQILRVSVSALPFSFPDTYTGLNSYKALHETELLDEHLLLPLFFRDEEIKTLQSKVEKHVDIVGVSPQMNP</sequence>